<feature type="domain" description="Serpin" evidence="4">
    <location>
        <begin position="1"/>
        <end position="109"/>
    </location>
</feature>
<evidence type="ECO:0000259" key="4">
    <source>
        <dbReference type="Pfam" id="PF00079"/>
    </source>
</evidence>
<comment type="caution">
    <text evidence="5">The sequence shown here is derived from an EMBL/GenBank/DDBJ whole genome shotgun (WGS) entry which is preliminary data.</text>
</comment>
<sequence length="111" mass="12147">MPKFRINSSFKLIPALEKLGIKKVFSPQEADLSGLLTSKEHLAISDVIQKAFINVTETGTEAAAATAVVVGLTSVYSPDNAIDLRVDRPFFYSISYKNFPIFVGRVVSPEL</sequence>
<name>A0AAW1TQH5_9CUCU</name>
<accession>A0AAW1TQH5</accession>
<dbReference type="Gene3D" id="3.30.497.10">
    <property type="entry name" value="Antithrombin, subunit I, domain 2"/>
    <property type="match status" value="1"/>
</dbReference>
<dbReference type="PANTHER" id="PTHR11461:SF211">
    <property type="entry name" value="GH10112P-RELATED"/>
    <property type="match status" value="1"/>
</dbReference>
<evidence type="ECO:0000313" key="5">
    <source>
        <dbReference type="EMBL" id="KAK9873777.1"/>
    </source>
</evidence>
<evidence type="ECO:0000256" key="3">
    <source>
        <dbReference type="ARBA" id="ARBA00022900"/>
    </source>
</evidence>
<organism evidence="5 6">
    <name type="scientific">Henosepilachna vigintioctopunctata</name>
    <dbReference type="NCBI Taxonomy" id="420089"/>
    <lineage>
        <taxon>Eukaryota</taxon>
        <taxon>Metazoa</taxon>
        <taxon>Ecdysozoa</taxon>
        <taxon>Arthropoda</taxon>
        <taxon>Hexapoda</taxon>
        <taxon>Insecta</taxon>
        <taxon>Pterygota</taxon>
        <taxon>Neoptera</taxon>
        <taxon>Endopterygota</taxon>
        <taxon>Coleoptera</taxon>
        <taxon>Polyphaga</taxon>
        <taxon>Cucujiformia</taxon>
        <taxon>Coccinelloidea</taxon>
        <taxon>Coccinellidae</taxon>
        <taxon>Epilachninae</taxon>
        <taxon>Epilachnini</taxon>
        <taxon>Henosepilachna</taxon>
    </lineage>
</organism>
<reference evidence="5 6" key="1">
    <citation type="submission" date="2023-03" db="EMBL/GenBank/DDBJ databases">
        <title>Genome insight into feeding habits of ladybird beetles.</title>
        <authorList>
            <person name="Li H.-S."/>
            <person name="Huang Y.-H."/>
            <person name="Pang H."/>
        </authorList>
    </citation>
    <scope>NUCLEOTIDE SEQUENCE [LARGE SCALE GENOMIC DNA]</scope>
    <source>
        <strain evidence="5">SYSU_2023b</strain>
        <tissue evidence="5">Whole body</tissue>
    </source>
</reference>
<comment type="similarity">
    <text evidence="1">Belongs to the serpin family.</text>
</comment>
<dbReference type="InterPro" id="IPR023796">
    <property type="entry name" value="Serpin_dom"/>
</dbReference>
<dbReference type="Gene3D" id="2.30.39.10">
    <property type="entry name" value="Alpha-1-antitrypsin, domain 1"/>
    <property type="match status" value="1"/>
</dbReference>
<dbReference type="AlphaFoldDB" id="A0AAW1TQH5"/>
<dbReference type="PANTHER" id="PTHR11461">
    <property type="entry name" value="SERINE PROTEASE INHIBITOR, SERPIN"/>
    <property type="match status" value="1"/>
</dbReference>
<dbReference type="InterPro" id="IPR036186">
    <property type="entry name" value="Serpin_sf"/>
</dbReference>
<dbReference type="Pfam" id="PF00079">
    <property type="entry name" value="Serpin"/>
    <property type="match status" value="1"/>
</dbReference>
<dbReference type="InterPro" id="IPR042185">
    <property type="entry name" value="Serpin_sf_2"/>
</dbReference>
<dbReference type="SUPFAM" id="SSF56574">
    <property type="entry name" value="Serpins"/>
    <property type="match status" value="1"/>
</dbReference>
<dbReference type="InterPro" id="IPR023795">
    <property type="entry name" value="Serpin_CS"/>
</dbReference>
<dbReference type="GO" id="GO:0004867">
    <property type="term" value="F:serine-type endopeptidase inhibitor activity"/>
    <property type="evidence" value="ECO:0007669"/>
    <property type="project" value="UniProtKB-KW"/>
</dbReference>
<evidence type="ECO:0000256" key="1">
    <source>
        <dbReference type="ARBA" id="ARBA00009500"/>
    </source>
</evidence>
<dbReference type="EMBL" id="JARQZJ010000031">
    <property type="protein sequence ID" value="KAK9873777.1"/>
    <property type="molecule type" value="Genomic_DNA"/>
</dbReference>
<dbReference type="Proteomes" id="UP001431783">
    <property type="component" value="Unassembled WGS sequence"/>
</dbReference>
<keyword evidence="3" id="KW-0722">Serine protease inhibitor</keyword>
<evidence type="ECO:0000256" key="2">
    <source>
        <dbReference type="ARBA" id="ARBA00022690"/>
    </source>
</evidence>
<dbReference type="GO" id="GO:0005615">
    <property type="term" value="C:extracellular space"/>
    <property type="evidence" value="ECO:0007669"/>
    <property type="project" value="InterPro"/>
</dbReference>
<protein>
    <recommendedName>
        <fullName evidence="4">Serpin domain-containing protein</fullName>
    </recommendedName>
</protein>
<evidence type="ECO:0000313" key="6">
    <source>
        <dbReference type="Proteomes" id="UP001431783"/>
    </source>
</evidence>
<dbReference type="InterPro" id="IPR000215">
    <property type="entry name" value="Serpin_fam"/>
</dbReference>
<dbReference type="PROSITE" id="PS00284">
    <property type="entry name" value="SERPIN"/>
    <property type="match status" value="1"/>
</dbReference>
<dbReference type="InterPro" id="IPR042178">
    <property type="entry name" value="Serpin_sf_1"/>
</dbReference>
<proteinExistence type="inferred from homology"/>
<gene>
    <name evidence="5" type="ORF">WA026_002134</name>
</gene>
<keyword evidence="6" id="KW-1185">Reference proteome</keyword>
<keyword evidence="2" id="KW-0646">Protease inhibitor</keyword>